<dbReference type="Pfam" id="PF00672">
    <property type="entry name" value="HAMP"/>
    <property type="match status" value="1"/>
</dbReference>
<comment type="catalytic activity">
    <reaction evidence="1">
        <text>ATP + protein L-histidine = ADP + protein N-phospho-L-histidine.</text>
        <dbReference type="EC" id="2.7.13.3"/>
    </reaction>
</comment>
<evidence type="ECO:0000256" key="10">
    <source>
        <dbReference type="ARBA" id="ARBA00023136"/>
    </source>
</evidence>
<keyword evidence="16" id="KW-1185">Reference proteome</keyword>
<accession>A0AA42CRU1</accession>
<name>A0AA42CRU1_9HYPH</name>
<comment type="caution">
    <text evidence="15">The sequence shown here is derived from an EMBL/GenBank/DDBJ whole genome shotgun (WGS) entry which is preliminary data.</text>
</comment>
<dbReference type="GO" id="GO:0005886">
    <property type="term" value="C:plasma membrane"/>
    <property type="evidence" value="ECO:0007669"/>
    <property type="project" value="TreeGrafter"/>
</dbReference>
<dbReference type="RefSeq" id="WP_282589189.1">
    <property type="nucleotide sequence ID" value="NZ_JAMOIM010000067.1"/>
</dbReference>
<evidence type="ECO:0000256" key="7">
    <source>
        <dbReference type="ARBA" id="ARBA00022777"/>
    </source>
</evidence>
<evidence type="ECO:0000256" key="2">
    <source>
        <dbReference type="ARBA" id="ARBA00004141"/>
    </source>
</evidence>
<dbReference type="Gene3D" id="1.10.287.130">
    <property type="match status" value="1"/>
</dbReference>
<dbReference type="InterPro" id="IPR036097">
    <property type="entry name" value="HisK_dim/P_sf"/>
</dbReference>
<dbReference type="Proteomes" id="UP001165667">
    <property type="component" value="Unassembled WGS sequence"/>
</dbReference>
<dbReference type="InterPro" id="IPR003594">
    <property type="entry name" value="HATPase_dom"/>
</dbReference>
<dbReference type="InterPro" id="IPR003661">
    <property type="entry name" value="HisK_dim/P_dom"/>
</dbReference>
<reference evidence="15" key="1">
    <citation type="submission" date="2022-05" db="EMBL/GenBank/DDBJ databases">
        <authorList>
            <person name="Pankratov T."/>
        </authorList>
    </citation>
    <scope>NUCLEOTIDE SEQUENCE</scope>
    <source>
        <strain evidence="15">BP6-180914</strain>
    </source>
</reference>
<dbReference type="InterPro" id="IPR050428">
    <property type="entry name" value="TCS_sensor_his_kinase"/>
</dbReference>
<dbReference type="GO" id="GO:0000155">
    <property type="term" value="F:phosphorelay sensor kinase activity"/>
    <property type="evidence" value="ECO:0007669"/>
    <property type="project" value="InterPro"/>
</dbReference>
<dbReference type="PROSITE" id="PS50885">
    <property type="entry name" value="HAMP"/>
    <property type="match status" value="1"/>
</dbReference>
<evidence type="ECO:0000313" key="16">
    <source>
        <dbReference type="Proteomes" id="UP001165667"/>
    </source>
</evidence>
<evidence type="ECO:0000259" key="14">
    <source>
        <dbReference type="PROSITE" id="PS50885"/>
    </source>
</evidence>
<dbReference type="InterPro" id="IPR005467">
    <property type="entry name" value="His_kinase_dom"/>
</dbReference>
<keyword evidence="9" id="KW-0902">Two-component regulatory system</keyword>
<keyword evidence="8 12" id="KW-1133">Transmembrane helix</keyword>
<feature type="domain" description="Histidine kinase" evidence="13">
    <location>
        <begin position="245"/>
        <end position="446"/>
    </location>
</feature>
<evidence type="ECO:0000256" key="1">
    <source>
        <dbReference type="ARBA" id="ARBA00000085"/>
    </source>
</evidence>
<evidence type="ECO:0000256" key="3">
    <source>
        <dbReference type="ARBA" id="ARBA00012438"/>
    </source>
</evidence>
<dbReference type="AlphaFoldDB" id="A0AA42CRU1"/>
<evidence type="ECO:0000259" key="13">
    <source>
        <dbReference type="PROSITE" id="PS50109"/>
    </source>
</evidence>
<dbReference type="SMART" id="SM00388">
    <property type="entry name" value="HisKA"/>
    <property type="match status" value="1"/>
</dbReference>
<evidence type="ECO:0000256" key="9">
    <source>
        <dbReference type="ARBA" id="ARBA00023012"/>
    </source>
</evidence>
<evidence type="ECO:0000256" key="8">
    <source>
        <dbReference type="ARBA" id="ARBA00022989"/>
    </source>
</evidence>
<evidence type="ECO:0000256" key="6">
    <source>
        <dbReference type="ARBA" id="ARBA00022692"/>
    </source>
</evidence>
<protein>
    <recommendedName>
        <fullName evidence="3">histidine kinase</fullName>
        <ecNumber evidence="3">2.7.13.3</ecNumber>
    </recommendedName>
</protein>
<keyword evidence="6 12" id="KW-0812">Transmembrane</keyword>
<feature type="domain" description="HAMP" evidence="14">
    <location>
        <begin position="184"/>
        <end position="237"/>
    </location>
</feature>
<organism evidence="15 16">
    <name type="scientific">Lichenifustis flavocetrariae</name>
    <dbReference type="NCBI Taxonomy" id="2949735"/>
    <lineage>
        <taxon>Bacteria</taxon>
        <taxon>Pseudomonadati</taxon>
        <taxon>Pseudomonadota</taxon>
        <taxon>Alphaproteobacteria</taxon>
        <taxon>Hyphomicrobiales</taxon>
        <taxon>Lichenihabitantaceae</taxon>
        <taxon>Lichenifustis</taxon>
    </lineage>
</organism>
<proteinExistence type="predicted"/>
<feature type="region of interest" description="Disordered" evidence="11">
    <location>
        <begin position="380"/>
        <end position="408"/>
    </location>
</feature>
<dbReference type="Pfam" id="PF02518">
    <property type="entry name" value="HATPase_c"/>
    <property type="match status" value="1"/>
</dbReference>
<sequence>MRRVRYSLFWRLSFGMVAVSALALVASVVFLYLRFEATTSRFREDTLRTFVGSILRDEHSAGRTASNRVSAKIAKDVADAGGRFAIVASGGGLVAASSGVTEALIPPEDTEERSFTLQRTPKQAPVYGLSLRIHEADSAYFIQVEFPSSEIVFDSVLEEFIVDIAWIWIPFLLILLIVNLLVARLTLRPLSEAARQAESIGPGSVLMRLNVRRVPPEVSVLVQAVNHAFDRLQIGQKGLEEFVADVAHELRTPLAVIKAQLSASHDTVSRELGRDFAQMERLVLQLLDRVKLGGLHFEPDDCVDLCELARETAAFLAPLIVMKQRSIAVIAPETPIYVSGARDYLFRALRNLVENAVEHTPMQTTVRVVVKDTPSITVLDDGPGFPPQRLDPELRRKQPLRSDRSDGIGLGLSITERTMIAHNGTLDLENPPEGGASATLHFPLIVASPPWPEQAANMKTPLFQH</sequence>
<evidence type="ECO:0000256" key="11">
    <source>
        <dbReference type="SAM" id="MobiDB-lite"/>
    </source>
</evidence>
<gene>
    <name evidence="15" type="ORF">M8523_33525</name>
</gene>
<dbReference type="CDD" id="cd00082">
    <property type="entry name" value="HisKA"/>
    <property type="match status" value="1"/>
</dbReference>
<dbReference type="PRINTS" id="PR00344">
    <property type="entry name" value="BCTRLSENSOR"/>
</dbReference>
<dbReference type="Pfam" id="PF00512">
    <property type="entry name" value="HisKA"/>
    <property type="match status" value="1"/>
</dbReference>
<dbReference type="InterPro" id="IPR004358">
    <property type="entry name" value="Sig_transdc_His_kin-like_C"/>
</dbReference>
<feature type="transmembrane region" description="Helical" evidence="12">
    <location>
        <begin position="12"/>
        <end position="33"/>
    </location>
</feature>
<dbReference type="SUPFAM" id="SSF55874">
    <property type="entry name" value="ATPase domain of HSP90 chaperone/DNA topoisomerase II/histidine kinase"/>
    <property type="match status" value="1"/>
</dbReference>
<dbReference type="SMART" id="SM00387">
    <property type="entry name" value="HATPase_c"/>
    <property type="match status" value="1"/>
</dbReference>
<keyword evidence="5" id="KW-0808">Transferase</keyword>
<dbReference type="PANTHER" id="PTHR45436">
    <property type="entry name" value="SENSOR HISTIDINE KINASE YKOH"/>
    <property type="match status" value="1"/>
</dbReference>
<evidence type="ECO:0000256" key="12">
    <source>
        <dbReference type="SAM" id="Phobius"/>
    </source>
</evidence>
<dbReference type="EC" id="2.7.13.3" evidence="3"/>
<dbReference type="PROSITE" id="PS50109">
    <property type="entry name" value="HIS_KIN"/>
    <property type="match status" value="1"/>
</dbReference>
<dbReference type="SUPFAM" id="SSF47384">
    <property type="entry name" value="Homodimeric domain of signal transducing histidine kinase"/>
    <property type="match status" value="1"/>
</dbReference>
<keyword evidence="7 15" id="KW-0418">Kinase</keyword>
<keyword evidence="4" id="KW-0597">Phosphoprotein</keyword>
<dbReference type="InterPro" id="IPR036890">
    <property type="entry name" value="HATPase_C_sf"/>
</dbReference>
<feature type="compositionally biased region" description="Basic and acidic residues" evidence="11">
    <location>
        <begin position="390"/>
        <end position="406"/>
    </location>
</feature>
<evidence type="ECO:0000256" key="4">
    <source>
        <dbReference type="ARBA" id="ARBA00022553"/>
    </source>
</evidence>
<evidence type="ECO:0000256" key="5">
    <source>
        <dbReference type="ARBA" id="ARBA00022679"/>
    </source>
</evidence>
<dbReference type="EMBL" id="JAMOIM010000067">
    <property type="protein sequence ID" value="MCW6512815.1"/>
    <property type="molecule type" value="Genomic_DNA"/>
</dbReference>
<dbReference type="InterPro" id="IPR003660">
    <property type="entry name" value="HAMP_dom"/>
</dbReference>
<dbReference type="Gene3D" id="3.30.565.10">
    <property type="entry name" value="Histidine kinase-like ATPase, C-terminal domain"/>
    <property type="match status" value="1"/>
</dbReference>
<keyword evidence="10 12" id="KW-0472">Membrane</keyword>
<evidence type="ECO:0000313" key="15">
    <source>
        <dbReference type="EMBL" id="MCW6512815.1"/>
    </source>
</evidence>
<dbReference type="PANTHER" id="PTHR45436:SF15">
    <property type="entry name" value="SENSOR HISTIDINE KINASE CUSS"/>
    <property type="match status" value="1"/>
</dbReference>
<feature type="transmembrane region" description="Helical" evidence="12">
    <location>
        <begin position="165"/>
        <end position="187"/>
    </location>
</feature>
<comment type="subcellular location">
    <subcellularLocation>
        <location evidence="2">Membrane</location>
        <topology evidence="2">Multi-pass membrane protein</topology>
    </subcellularLocation>
</comment>